<dbReference type="Gene3D" id="1.10.760.10">
    <property type="entry name" value="Cytochrome c-like domain"/>
    <property type="match status" value="1"/>
</dbReference>
<dbReference type="STRING" id="1184267.A11Q_446"/>
<evidence type="ECO:0000256" key="5">
    <source>
        <dbReference type="SAM" id="Phobius"/>
    </source>
</evidence>
<evidence type="ECO:0000256" key="2">
    <source>
        <dbReference type="ARBA" id="ARBA00022723"/>
    </source>
</evidence>
<dbReference type="EMBL" id="CP003537">
    <property type="protein sequence ID" value="AGH94666.1"/>
    <property type="molecule type" value="Genomic_DNA"/>
</dbReference>
<protein>
    <recommendedName>
        <fullName evidence="6">Cytochrome c domain-containing protein</fullName>
    </recommendedName>
</protein>
<dbReference type="GO" id="GO:0020037">
    <property type="term" value="F:heme binding"/>
    <property type="evidence" value="ECO:0007669"/>
    <property type="project" value="InterPro"/>
</dbReference>
<accession>M4V9G1</accession>
<dbReference type="SUPFAM" id="SSF46626">
    <property type="entry name" value="Cytochrome c"/>
    <property type="match status" value="1"/>
</dbReference>
<evidence type="ECO:0000259" key="6">
    <source>
        <dbReference type="PROSITE" id="PS51007"/>
    </source>
</evidence>
<dbReference type="RefSeq" id="WP_015469156.1">
    <property type="nucleotide sequence ID" value="NC_020813.1"/>
</dbReference>
<dbReference type="InterPro" id="IPR009056">
    <property type="entry name" value="Cyt_c-like_dom"/>
</dbReference>
<keyword evidence="5" id="KW-0472">Membrane</keyword>
<evidence type="ECO:0000313" key="8">
    <source>
        <dbReference type="Proteomes" id="UP000012040"/>
    </source>
</evidence>
<evidence type="ECO:0000256" key="3">
    <source>
        <dbReference type="ARBA" id="ARBA00023004"/>
    </source>
</evidence>
<dbReference type="PATRIC" id="fig|1184267.3.peg.452"/>
<dbReference type="HOGENOM" id="CLU_1507781_0_0_7"/>
<dbReference type="OrthoDB" id="5296980at2"/>
<dbReference type="Proteomes" id="UP000012040">
    <property type="component" value="Chromosome"/>
</dbReference>
<gene>
    <name evidence="7" type="ORF">A11Q_446</name>
</gene>
<dbReference type="Pfam" id="PF00034">
    <property type="entry name" value="Cytochrom_C"/>
    <property type="match status" value="1"/>
</dbReference>
<keyword evidence="5" id="KW-1133">Transmembrane helix</keyword>
<keyword evidence="2 4" id="KW-0479">Metal-binding</keyword>
<keyword evidence="8" id="KW-1185">Reference proteome</keyword>
<evidence type="ECO:0000256" key="4">
    <source>
        <dbReference type="PROSITE-ProRule" id="PRU00433"/>
    </source>
</evidence>
<evidence type="ECO:0000313" key="7">
    <source>
        <dbReference type="EMBL" id="AGH94666.1"/>
    </source>
</evidence>
<dbReference type="AlphaFoldDB" id="M4V9G1"/>
<name>M4V9G1_9BACT</name>
<evidence type="ECO:0000256" key="1">
    <source>
        <dbReference type="ARBA" id="ARBA00022617"/>
    </source>
</evidence>
<dbReference type="GO" id="GO:0009055">
    <property type="term" value="F:electron transfer activity"/>
    <property type="evidence" value="ECO:0007669"/>
    <property type="project" value="InterPro"/>
</dbReference>
<keyword evidence="3 4" id="KW-0408">Iron</keyword>
<feature type="domain" description="Cytochrome c" evidence="6">
    <location>
        <begin position="68"/>
        <end position="151"/>
    </location>
</feature>
<dbReference type="GO" id="GO:0046872">
    <property type="term" value="F:metal ion binding"/>
    <property type="evidence" value="ECO:0007669"/>
    <property type="project" value="UniProtKB-KW"/>
</dbReference>
<dbReference type="KEGG" id="bex:A11Q_446"/>
<feature type="transmembrane region" description="Helical" evidence="5">
    <location>
        <begin position="12"/>
        <end position="32"/>
    </location>
</feature>
<dbReference type="PROSITE" id="PS51007">
    <property type="entry name" value="CYTC"/>
    <property type="match status" value="1"/>
</dbReference>
<sequence length="170" mass="18493">MSENHDYHNQGGLIAFIGSMVFVFCFFFYIVFINKGVTLDENVSDPAPAGAVKFDLASVKEPWLENPEVALAGQKIYKQNCALCHGGNGDLVGGLPNARNLVEGAWKSGGGLINHYKVLQNGMPGTQMASFKQTLQPHERWAVLNYIETITNNKSKDTPEDVAAFAATAD</sequence>
<reference evidence="7 8" key="1">
    <citation type="journal article" date="2013" name="ISME J.">
        <title>By their genes ye shall know them: genomic signatures of predatory bacteria.</title>
        <authorList>
            <person name="Pasternak Z."/>
            <person name="Pietrokovski S."/>
            <person name="Rotem O."/>
            <person name="Gophna U."/>
            <person name="Lurie-Weinberger M.N."/>
            <person name="Jurkevitch E."/>
        </authorList>
    </citation>
    <scope>NUCLEOTIDE SEQUENCE [LARGE SCALE GENOMIC DNA]</scope>
    <source>
        <strain evidence="7 8">JSS</strain>
    </source>
</reference>
<dbReference type="eggNOG" id="COG2010">
    <property type="taxonomic scope" value="Bacteria"/>
</dbReference>
<keyword evidence="1 4" id="KW-0349">Heme</keyword>
<keyword evidence="5" id="KW-0812">Transmembrane</keyword>
<dbReference type="InterPro" id="IPR036909">
    <property type="entry name" value="Cyt_c-like_dom_sf"/>
</dbReference>
<organism evidence="7 8">
    <name type="scientific">Pseudobdellovibrio exovorus JSS</name>
    <dbReference type="NCBI Taxonomy" id="1184267"/>
    <lineage>
        <taxon>Bacteria</taxon>
        <taxon>Pseudomonadati</taxon>
        <taxon>Bdellovibrionota</taxon>
        <taxon>Bdellovibrionia</taxon>
        <taxon>Bdellovibrionales</taxon>
        <taxon>Pseudobdellovibrionaceae</taxon>
        <taxon>Pseudobdellovibrio</taxon>
    </lineage>
</organism>
<proteinExistence type="predicted"/>